<sequence length="106" mass="11851">MSSQKWLMAASVALLAVPLAYYQHQHNTVQKKHCNTIKLLRKVEQIALEVELRLMHLEAQVTELANFETKKEVKKTDAADLAANSSLNSCTSLVFSIVFLAPLLTL</sequence>
<proteinExistence type="predicted"/>
<organism evidence="1 2">
    <name type="scientific">Peronosclerospora sorghi</name>
    <dbReference type="NCBI Taxonomy" id="230839"/>
    <lineage>
        <taxon>Eukaryota</taxon>
        <taxon>Sar</taxon>
        <taxon>Stramenopiles</taxon>
        <taxon>Oomycota</taxon>
        <taxon>Peronosporomycetes</taxon>
        <taxon>Peronosporales</taxon>
        <taxon>Peronosporaceae</taxon>
        <taxon>Peronosclerospora</taxon>
    </lineage>
</organism>
<reference evidence="1 2" key="1">
    <citation type="journal article" date="2022" name="bioRxiv">
        <title>The genome of the oomycete Peronosclerospora sorghi, a cosmopolitan pathogen of maize and sorghum, is inflated with dispersed pseudogenes.</title>
        <authorList>
            <person name="Fletcher K."/>
            <person name="Martin F."/>
            <person name="Isakeit T."/>
            <person name="Cavanaugh K."/>
            <person name="Magill C."/>
            <person name="Michelmore R."/>
        </authorList>
    </citation>
    <scope>NUCLEOTIDE SEQUENCE [LARGE SCALE GENOMIC DNA]</scope>
    <source>
        <strain evidence="1">P6</strain>
    </source>
</reference>
<protein>
    <submittedName>
        <fullName evidence="1">Uncharacterized protein</fullName>
    </submittedName>
</protein>
<evidence type="ECO:0000313" key="2">
    <source>
        <dbReference type="Proteomes" id="UP001163321"/>
    </source>
</evidence>
<gene>
    <name evidence="1" type="ORF">PsorP6_002221</name>
</gene>
<accession>A0ACC0WTJ4</accession>
<dbReference type="EMBL" id="CM047580">
    <property type="protein sequence ID" value="KAI9922079.1"/>
    <property type="molecule type" value="Genomic_DNA"/>
</dbReference>
<comment type="caution">
    <text evidence="1">The sequence shown here is derived from an EMBL/GenBank/DDBJ whole genome shotgun (WGS) entry which is preliminary data.</text>
</comment>
<dbReference type="Proteomes" id="UP001163321">
    <property type="component" value="Chromosome 1"/>
</dbReference>
<evidence type="ECO:0000313" key="1">
    <source>
        <dbReference type="EMBL" id="KAI9922079.1"/>
    </source>
</evidence>
<keyword evidence="2" id="KW-1185">Reference proteome</keyword>
<name>A0ACC0WTJ4_9STRA</name>